<evidence type="ECO:0008006" key="4">
    <source>
        <dbReference type="Google" id="ProtNLM"/>
    </source>
</evidence>
<protein>
    <recommendedName>
        <fullName evidence="4">C2H2-type domain-containing protein</fullName>
    </recommendedName>
</protein>
<evidence type="ECO:0000313" key="2">
    <source>
        <dbReference type="EMBL" id="KAJ7639067.1"/>
    </source>
</evidence>
<evidence type="ECO:0000256" key="1">
    <source>
        <dbReference type="SAM" id="MobiDB-lite"/>
    </source>
</evidence>
<feature type="compositionally biased region" description="Acidic residues" evidence="1">
    <location>
        <begin position="253"/>
        <end position="266"/>
    </location>
</feature>
<feature type="region of interest" description="Disordered" evidence="1">
    <location>
        <begin position="202"/>
        <end position="276"/>
    </location>
</feature>
<feature type="region of interest" description="Disordered" evidence="1">
    <location>
        <begin position="289"/>
        <end position="314"/>
    </location>
</feature>
<feature type="compositionally biased region" description="Low complexity" evidence="1">
    <location>
        <begin position="238"/>
        <end position="249"/>
    </location>
</feature>
<comment type="caution">
    <text evidence="2">The sequence shown here is derived from an EMBL/GenBank/DDBJ whole genome shotgun (WGS) entry which is preliminary data.</text>
</comment>
<proteinExistence type="predicted"/>
<gene>
    <name evidence="2" type="ORF">FB45DRAFT_1023811</name>
</gene>
<name>A0AAD7C5B5_9AGAR</name>
<accession>A0AAD7C5B5</accession>
<keyword evidence="3" id="KW-1185">Reference proteome</keyword>
<evidence type="ECO:0000313" key="3">
    <source>
        <dbReference type="Proteomes" id="UP001221142"/>
    </source>
</evidence>
<organism evidence="2 3">
    <name type="scientific">Roridomyces roridus</name>
    <dbReference type="NCBI Taxonomy" id="1738132"/>
    <lineage>
        <taxon>Eukaryota</taxon>
        <taxon>Fungi</taxon>
        <taxon>Dikarya</taxon>
        <taxon>Basidiomycota</taxon>
        <taxon>Agaricomycotina</taxon>
        <taxon>Agaricomycetes</taxon>
        <taxon>Agaricomycetidae</taxon>
        <taxon>Agaricales</taxon>
        <taxon>Marasmiineae</taxon>
        <taxon>Mycenaceae</taxon>
        <taxon>Roridomyces</taxon>
    </lineage>
</organism>
<dbReference type="Proteomes" id="UP001221142">
    <property type="component" value="Unassembled WGS sequence"/>
</dbReference>
<sequence length="340" mass="37444">MGLPDTVIISAETVVDLAKLTLFPIRCDAPTPVSQGQGEKRGSQSCGQQLCCWKAFGMHSVKKHSAKRKTSSGGTFYRCLLSKCSGSKFKSAADLKMHVESSHMKLVALPCPFANCAAEYQRFLKERDLVRHLERDHSALLGCQVDLRDRGKLLPGWEPRPPIRPLPAPPDLPLISPLAMRLEMSPKPRVHSYEWLARAEAEPSTSSQLLPPSTPLPSSQTPRPSQLKRLVRTPIRPSSPHSSSSSSSHSDPEYDFDDLPDVTFNEEEGRMSPMGILSPPNFILQRIPGPPLDLVRPQKPTEAPEHPTEPPTSLFYPVLKDQVFAMYASGEDAATDSLAP</sequence>
<reference evidence="2" key="1">
    <citation type="submission" date="2023-03" db="EMBL/GenBank/DDBJ databases">
        <title>Massive genome expansion in bonnet fungi (Mycena s.s.) driven by repeated elements and novel gene families across ecological guilds.</title>
        <authorList>
            <consortium name="Lawrence Berkeley National Laboratory"/>
            <person name="Harder C.B."/>
            <person name="Miyauchi S."/>
            <person name="Viragh M."/>
            <person name="Kuo A."/>
            <person name="Thoen E."/>
            <person name="Andreopoulos B."/>
            <person name="Lu D."/>
            <person name="Skrede I."/>
            <person name="Drula E."/>
            <person name="Henrissat B."/>
            <person name="Morin E."/>
            <person name="Kohler A."/>
            <person name="Barry K."/>
            <person name="LaButti K."/>
            <person name="Morin E."/>
            <person name="Salamov A."/>
            <person name="Lipzen A."/>
            <person name="Mereny Z."/>
            <person name="Hegedus B."/>
            <person name="Baldrian P."/>
            <person name="Stursova M."/>
            <person name="Weitz H."/>
            <person name="Taylor A."/>
            <person name="Grigoriev I.V."/>
            <person name="Nagy L.G."/>
            <person name="Martin F."/>
            <person name="Kauserud H."/>
        </authorList>
    </citation>
    <scope>NUCLEOTIDE SEQUENCE</scope>
    <source>
        <strain evidence="2">9284</strain>
    </source>
</reference>
<dbReference type="EMBL" id="JARKIF010000005">
    <property type="protein sequence ID" value="KAJ7639067.1"/>
    <property type="molecule type" value="Genomic_DNA"/>
</dbReference>
<dbReference type="AlphaFoldDB" id="A0AAD7C5B5"/>
<feature type="compositionally biased region" description="Low complexity" evidence="1">
    <location>
        <begin position="203"/>
        <end position="227"/>
    </location>
</feature>